<proteinExistence type="predicted"/>
<dbReference type="RefSeq" id="XP_041167124.1">
    <property type="nucleotide sequence ID" value="XM_041309080.1"/>
</dbReference>
<dbReference type="GeneID" id="64602844"/>
<comment type="caution">
    <text evidence="5">The sequence shown here is derived from an EMBL/GenBank/DDBJ whole genome shotgun (WGS) entry which is preliminary data.</text>
</comment>
<keyword evidence="3" id="KW-0175">Coiled coil</keyword>
<comment type="subcellular location">
    <subcellularLocation>
        <location evidence="1">Nucleus</location>
    </subcellularLocation>
</comment>
<feature type="compositionally biased region" description="Polar residues" evidence="4">
    <location>
        <begin position="273"/>
        <end position="282"/>
    </location>
</feature>
<dbReference type="Proteomes" id="UP000719766">
    <property type="component" value="Unassembled WGS sequence"/>
</dbReference>
<gene>
    <name evidence="5" type="ORF">HD556DRAFT_1516539</name>
</gene>
<feature type="compositionally biased region" description="Low complexity" evidence="4">
    <location>
        <begin position="334"/>
        <end position="346"/>
    </location>
</feature>
<evidence type="ECO:0000313" key="5">
    <source>
        <dbReference type="EMBL" id="KAG1806653.1"/>
    </source>
</evidence>
<dbReference type="GO" id="GO:0006397">
    <property type="term" value="P:mRNA processing"/>
    <property type="evidence" value="ECO:0007669"/>
    <property type="project" value="InterPro"/>
</dbReference>
<dbReference type="InterPro" id="IPR008501">
    <property type="entry name" value="THOC7/Mft1"/>
</dbReference>
<protein>
    <submittedName>
        <fullName evidence="5">Tho complex subunit 7-domain-containing protein</fullName>
    </submittedName>
</protein>
<feature type="compositionally biased region" description="Acidic residues" evidence="4">
    <location>
        <begin position="303"/>
        <end position="314"/>
    </location>
</feature>
<evidence type="ECO:0000313" key="6">
    <source>
        <dbReference type="Proteomes" id="UP000719766"/>
    </source>
</evidence>
<evidence type="ECO:0000256" key="1">
    <source>
        <dbReference type="ARBA" id="ARBA00004123"/>
    </source>
</evidence>
<dbReference type="OrthoDB" id="205166at2759"/>
<evidence type="ECO:0000256" key="2">
    <source>
        <dbReference type="ARBA" id="ARBA00023242"/>
    </source>
</evidence>
<keyword evidence="6" id="KW-1185">Reference proteome</keyword>
<dbReference type="GO" id="GO:0000445">
    <property type="term" value="C:THO complex part of transcription export complex"/>
    <property type="evidence" value="ECO:0007669"/>
    <property type="project" value="InterPro"/>
</dbReference>
<accession>A0A9P7DYZ2</accession>
<evidence type="ECO:0000256" key="4">
    <source>
        <dbReference type="SAM" id="MobiDB-lite"/>
    </source>
</evidence>
<evidence type="ECO:0000256" key="3">
    <source>
        <dbReference type="SAM" id="Coils"/>
    </source>
</evidence>
<reference evidence="5" key="1">
    <citation type="journal article" date="2020" name="New Phytol.">
        <title>Comparative genomics reveals dynamic genome evolution in host specialist ectomycorrhizal fungi.</title>
        <authorList>
            <person name="Lofgren L.A."/>
            <person name="Nguyen N.H."/>
            <person name="Vilgalys R."/>
            <person name="Ruytinx J."/>
            <person name="Liao H.L."/>
            <person name="Branco S."/>
            <person name="Kuo A."/>
            <person name="LaButti K."/>
            <person name="Lipzen A."/>
            <person name="Andreopoulos W."/>
            <person name="Pangilinan J."/>
            <person name="Riley R."/>
            <person name="Hundley H."/>
            <person name="Na H."/>
            <person name="Barry K."/>
            <person name="Grigoriev I.V."/>
            <person name="Stajich J.E."/>
            <person name="Kennedy P.G."/>
        </authorList>
    </citation>
    <scope>NUCLEOTIDE SEQUENCE</scope>
    <source>
        <strain evidence="5">S12</strain>
    </source>
</reference>
<dbReference type="AlphaFoldDB" id="A0A9P7DYZ2"/>
<dbReference type="Pfam" id="PF05615">
    <property type="entry name" value="THOC7"/>
    <property type="match status" value="1"/>
</dbReference>
<feature type="coiled-coil region" evidence="3">
    <location>
        <begin position="92"/>
        <end position="180"/>
    </location>
</feature>
<feature type="compositionally biased region" description="Acidic residues" evidence="4">
    <location>
        <begin position="249"/>
        <end position="272"/>
    </location>
</feature>
<name>A0A9P7DYZ2_9AGAM</name>
<sequence>MTEFHLFSIPSHPSLGYQISLPDSRTSNALLTDAIIHTRITNDERPLRRVVKKFHNYASLVHHLLVPPSSSGTVEDAREAFLIELSSFELALKKSMMVCEAERRQVEEYQREREKIEKEHDALRSQIEELKVALEHAHMERKRKVEYDTIAEKINTLPSREELEQAIRSLENDMAAINAEHETQDRIIRGQKTALDSIVMDLSSLRLMGKDKESATSGVGTPAATPAPDGTEADDNLPNMRDSSQIVDEGLDEDEKETGEVAEEKEDGEDDQSIGTSLSSKLNPAVNEFAPSSHTPSSLRPPEEDDDIEMGEVAEDPKVKAKKAREELEEGEASDASSALSDPPDD</sequence>
<dbReference type="EMBL" id="JABBWE010000002">
    <property type="protein sequence ID" value="KAG1806653.1"/>
    <property type="molecule type" value="Genomic_DNA"/>
</dbReference>
<keyword evidence="2" id="KW-0539">Nucleus</keyword>
<organism evidence="5 6">
    <name type="scientific">Suillus plorans</name>
    <dbReference type="NCBI Taxonomy" id="116603"/>
    <lineage>
        <taxon>Eukaryota</taxon>
        <taxon>Fungi</taxon>
        <taxon>Dikarya</taxon>
        <taxon>Basidiomycota</taxon>
        <taxon>Agaricomycotina</taxon>
        <taxon>Agaricomycetes</taxon>
        <taxon>Agaricomycetidae</taxon>
        <taxon>Boletales</taxon>
        <taxon>Suillineae</taxon>
        <taxon>Suillaceae</taxon>
        <taxon>Suillus</taxon>
    </lineage>
</organism>
<feature type="region of interest" description="Disordered" evidence="4">
    <location>
        <begin position="210"/>
        <end position="346"/>
    </location>
</feature>